<dbReference type="Proteomes" id="UP000051952">
    <property type="component" value="Unassembled WGS sequence"/>
</dbReference>
<dbReference type="EMBL" id="CYKH01000537">
    <property type="protein sequence ID" value="CUG05412.1"/>
    <property type="molecule type" value="Genomic_DNA"/>
</dbReference>
<evidence type="ECO:0000259" key="1">
    <source>
        <dbReference type="Pfam" id="PF00313"/>
    </source>
</evidence>
<dbReference type="GO" id="GO:0003676">
    <property type="term" value="F:nucleic acid binding"/>
    <property type="evidence" value="ECO:0007669"/>
    <property type="project" value="InterPro"/>
</dbReference>
<feature type="non-terminal residue" evidence="2">
    <location>
        <position position="1"/>
    </location>
</feature>
<dbReference type="OrthoDB" id="422005at2759"/>
<proteinExistence type="predicted"/>
<dbReference type="AlphaFoldDB" id="A0A0S4IVU8"/>
<organism evidence="2 3">
    <name type="scientific">Bodo saltans</name>
    <name type="common">Flagellated protozoan</name>
    <dbReference type="NCBI Taxonomy" id="75058"/>
    <lineage>
        <taxon>Eukaryota</taxon>
        <taxon>Discoba</taxon>
        <taxon>Euglenozoa</taxon>
        <taxon>Kinetoplastea</taxon>
        <taxon>Metakinetoplastina</taxon>
        <taxon>Eubodonida</taxon>
        <taxon>Bodonidae</taxon>
        <taxon>Bodo</taxon>
    </lineage>
</organism>
<evidence type="ECO:0000313" key="3">
    <source>
        <dbReference type="Proteomes" id="UP000051952"/>
    </source>
</evidence>
<feature type="domain" description="CSD" evidence="1">
    <location>
        <begin position="15"/>
        <end position="71"/>
    </location>
</feature>
<dbReference type="VEuPathDB" id="TriTrypDB:BSAL_04770"/>
<gene>
    <name evidence="2" type="ORF">BSAL_04770</name>
</gene>
<evidence type="ECO:0000313" key="2">
    <source>
        <dbReference type="EMBL" id="CUG05412.1"/>
    </source>
</evidence>
<accession>A0A0S4IVU8</accession>
<dbReference type="SUPFAM" id="SSF50249">
    <property type="entry name" value="Nucleic acid-binding proteins"/>
    <property type="match status" value="1"/>
</dbReference>
<reference evidence="3" key="1">
    <citation type="submission" date="2015-09" db="EMBL/GenBank/DDBJ databases">
        <authorList>
            <consortium name="Pathogen Informatics"/>
        </authorList>
    </citation>
    <scope>NUCLEOTIDE SEQUENCE [LARGE SCALE GENOMIC DNA]</scope>
    <source>
        <strain evidence="3">Lake Konstanz</strain>
    </source>
</reference>
<dbReference type="Pfam" id="PF00313">
    <property type="entry name" value="CSD"/>
    <property type="match status" value="1"/>
</dbReference>
<keyword evidence="3" id="KW-1185">Reference proteome</keyword>
<dbReference type="Gene3D" id="2.40.50.140">
    <property type="entry name" value="Nucleic acid-binding proteins"/>
    <property type="match status" value="1"/>
</dbReference>
<dbReference type="InterPro" id="IPR002059">
    <property type="entry name" value="CSP_DNA-bd"/>
</dbReference>
<protein>
    <submittedName>
        <fullName evidence="2">Mitochondrial RNA-binding protein, putative</fullName>
    </submittedName>
</protein>
<sequence length="84" mass="9293">TECSAPSYSSTKGKVVKWIAHRGFGFIVEVGNSTSYYVRNESLKVPGGAFRALSVGQDVEFDVAKDDGAKGYRCHCTRWCPVEW</sequence>
<name>A0A0S4IVU8_BODSA</name>
<dbReference type="InterPro" id="IPR012340">
    <property type="entry name" value="NA-bd_OB-fold"/>
</dbReference>